<dbReference type="CDD" id="cd16148">
    <property type="entry name" value="sulfatase_like"/>
    <property type="match status" value="1"/>
</dbReference>
<sequence length="671" mass="78213">MATCIGALDYFCKDRSGSSPHCCSACLPFYAFGEIMKNNLSAKRVLWRYFTLSYIAVLFNTLFYLKQIHYNDTVTILFGLSMYLFYSFLYLFLVFIPVLILEILVRKVLKRHDRSLVRKQCLAVIFGITIVLFTLVQILIFTDKQLFQLYHFHINGFVWNLITTPGGIESLGSSDSTLISVVMIFAGFFALQVALFVMARSGVLQRVSFVSLKFRYQILFPIFLIFLFGFQSFTYGICHLQAKSAVLSASNAFPLYIPVTFRSWAKKFGISPKRTVQLKFNENENDLQLHYPLQSMQYTWDAPDYNIVWLVAESWRADMLDHEIMPQTMAFAKKSTWFLNHYSGGNGTRMGLFSMFYGLYGNYWFEFLHHRKGPVLIDRLIDLDYQMELFTSAKFSYPEFDKTLFVDIPSKNLHEYTKGLSGWENDRRHVTAMIDFLEHREKGRPFFTFMFFESPHAQYYFPEESIIKTPFLKDMNYARMDLENDITLIKNRYINSCHHLDSQLGRIIHYLESNQLLEKTIVIITGDHGEEFMEKGHWGHNSAYTEEQIRVPLVLWLPKGQPQLVTKMTSHLDIPATIMPLFGTTNPASDYSLGHNLLEPTGRTYTVVCDWDSLCYVNHDYKAVFPLQSYNFHKQTTTTRTDQEIADKKRFFTSSKNDLALLMTEINKFNQ</sequence>
<dbReference type="EMBL" id="CT573073">
    <property type="protein sequence ID" value="CAJ71593.1"/>
    <property type="molecule type" value="Genomic_DNA"/>
</dbReference>
<feature type="transmembrane region" description="Helical" evidence="1">
    <location>
        <begin position="46"/>
        <end position="65"/>
    </location>
</feature>
<dbReference type="Gene3D" id="3.40.720.10">
    <property type="entry name" value="Alkaline Phosphatase, subunit A"/>
    <property type="match status" value="1"/>
</dbReference>
<feature type="domain" description="Inner membrane protein YejM N-terminal" evidence="3">
    <location>
        <begin position="49"/>
        <end position="298"/>
    </location>
</feature>
<evidence type="ECO:0000313" key="4">
    <source>
        <dbReference type="EMBL" id="CAJ71593.1"/>
    </source>
</evidence>
<keyword evidence="1" id="KW-1133">Transmembrane helix</keyword>
<keyword evidence="1" id="KW-0472">Membrane</keyword>
<evidence type="ECO:0008006" key="5">
    <source>
        <dbReference type="Google" id="ProtNLM"/>
    </source>
</evidence>
<name>Q1PWI3_KUEST</name>
<dbReference type="PANTHER" id="PTHR43751">
    <property type="entry name" value="SULFATASE"/>
    <property type="match status" value="1"/>
</dbReference>
<proteinExistence type="predicted"/>
<dbReference type="PANTHER" id="PTHR43751:SF3">
    <property type="entry name" value="SULFATASE N-TERMINAL DOMAIN-CONTAINING PROTEIN"/>
    <property type="match status" value="1"/>
</dbReference>
<feature type="transmembrane region" description="Helical" evidence="1">
    <location>
        <begin position="178"/>
        <end position="197"/>
    </location>
</feature>
<accession>Q1PWI3</accession>
<protein>
    <recommendedName>
        <fullName evidence="5">Sulfatase N-terminal domain-containing protein</fullName>
    </recommendedName>
</protein>
<feature type="transmembrane region" description="Helical" evidence="1">
    <location>
        <begin position="218"/>
        <end position="237"/>
    </location>
</feature>
<dbReference type="InterPro" id="IPR024588">
    <property type="entry name" value="YejM_N"/>
</dbReference>
<reference evidence="4" key="2">
    <citation type="submission" date="2006-01" db="EMBL/GenBank/DDBJ databases">
        <authorList>
            <person name="Genoscope"/>
        </authorList>
    </citation>
    <scope>NUCLEOTIDE SEQUENCE</scope>
</reference>
<dbReference type="InterPro" id="IPR000917">
    <property type="entry name" value="Sulfatase_N"/>
</dbReference>
<reference evidence="4" key="1">
    <citation type="journal article" date="2006" name="Nature">
        <title>Deciphering the evolution and metabolism of an anammox bacterium from a community genome.</title>
        <authorList>
            <person name="Strous M."/>
            <person name="Pelletier E."/>
            <person name="Mangenot S."/>
            <person name="Rattei T."/>
            <person name="Lehner A."/>
            <person name="Taylor M.W."/>
            <person name="Horn M."/>
            <person name="Daims H."/>
            <person name="Bartol-Mavel D."/>
            <person name="Wincker P."/>
            <person name="Barbe V."/>
            <person name="Fonknechten N."/>
            <person name="Vallenet D."/>
            <person name="Segurens B."/>
            <person name="Schenowitz-Truong C."/>
            <person name="Medigue C."/>
            <person name="Collingro A."/>
            <person name="Snel B."/>
            <person name="Dutilh B.E."/>
            <person name="OpDenCamp H.J.M."/>
            <person name="vanDerDrift C."/>
            <person name="Cirpus I."/>
            <person name="vanDePas-Schoonen K.T."/>
            <person name="Harhangi H.R."/>
            <person name="vanNiftrik L."/>
            <person name="Schmid M."/>
            <person name="Keltjens J."/>
            <person name="vanDeVossenberg J."/>
            <person name="Kartal B."/>
            <person name="Meier H."/>
            <person name="Frishman D."/>
            <person name="Huynen M.A."/>
            <person name="Mewes H."/>
            <person name="Weissenbach J."/>
            <person name="Jetten M.S.M."/>
            <person name="Wagner M."/>
            <person name="LePaslier D."/>
        </authorList>
    </citation>
    <scope>NUCLEOTIDE SEQUENCE</scope>
</reference>
<gene>
    <name evidence="4" type="ORF">kustc0848</name>
</gene>
<dbReference type="Pfam" id="PF00884">
    <property type="entry name" value="Sulfatase"/>
    <property type="match status" value="1"/>
</dbReference>
<feature type="transmembrane region" description="Helical" evidence="1">
    <location>
        <begin position="121"/>
        <end position="141"/>
    </location>
</feature>
<dbReference type="Pfam" id="PF11893">
    <property type="entry name" value="DUF3413"/>
    <property type="match status" value="1"/>
</dbReference>
<feature type="domain" description="Sulfatase N-terminal" evidence="2">
    <location>
        <begin position="306"/>
        <end position="583"/>
    </location>
</feature>
<evidence type="ECO:0000256" key="1">
    <source>
        <dbReference type="SAM" id="Phobius"/>
    </source>
</evidence>
<dbReference type="InterPro" id="IPR052701">
    <property type="entry name" value="GAG_Ulvan_Degrading_Sulfatases"/>
</dbReference>
<dbReference type="InterPro" id="IPR017850">
    <property type="entry name" value="Alkaline_phosphatase_core_sf"/>
</dbReference>
<evidence type="ECO:0000259" key="2">
    <source>
        <dbReference type="Pfam" id="PF00884"/>
    </source>
</evidence>
<feature type="transmembrane region" description="Helical" evidence="1">
    <location>
        <begin position="85"/>
        <end position="109"/>
    </location>
</feature>
<dbReference type="SUPFAM" id="SSF53649">
    <property type="entry name" value="Alkaline phosphatase-like"/>
    <property type="match status" value="1"/>
</dbReference>
<organism evidence="4">
    <name type="scientific">Kuenenia stuttgartiensis</name>
    <dbReference type="NCBI Taxonomy" id="174633"/>
    <lineage>
        <taxon>Bacteria</taxon>
        <taxon>Pseudomonadati</taxon>
        <taxon>Planctomycetota</taxon>
        <taxon>Candidatus Brocadiia</taxon>
        <taxon>Candidatus Brocadiales</taxon>
        <taxon>Candidatus Brocadiaceae</taxon>
        <taxon>Candidatus Kuenenia</taxon>
    </lineage>
</organism>
<evidence type="ECO:0000259" key="3">
    <source>
        <dbReference type="Pfam" id="PF11893"/>
    </source>
</evidence>
<keyword evidence="1" id="KW-0812">Transmembrane</keyword>
<dbReference type="AlphaFoldDB" id="Q1PWI3"/>